<gene>
    <name evidence="2" type="ORF">Hsar01_02807</name>
</gene>
<dbReference type="RefSeq" id="WP_353567683.1">
    <property type="nucleotide sequence ID" value="NZ_BAABRI010000015.1"/>
</dbReference>
<evidence type="ECO:0000256" key="1">
    <source>
        <dbReference type="SAM" id="MobiDB-lite"/>
    </source>
</evidence>
<name>A0ABP9UUQ4_9BACT</name>
<reference evidence="2 3" key="1">
    <citation type="submission" date="2024-02" db="EMBL/GenBank/DDBJ databases">
        <title>Haloferula sargassicola NBRC 104335.</title>
        <authorList>
            <person name="Ichikawa N."/>
            <person name="Katano-Makiyama Y."/>
            <person name="Hidaka K."/>
        </authorList>
    </citation>
    <scope>NUCLEOTIDE SEQUENCE [LARGE SCALE GENOMIC DNA]</scope>
    <source>
        <strain evidence="2 3">NBRC 104335</strain>
    </source>
</reference>
<feature type="region of interest" description="Disordered" evidence="1">
    <location>
        <begin position="61"/>
        <end position="82"/>
    </location>
</feature>
<evidence type="ECO:0000313" key="2">
    <source>
        <dbReference type="EMBL" id="GAA5483573.1"/>
    </source>
</evidence>
<proteinExistence type="predicted"/>
<organism evidence="2 3">
    <name type="scientific">Haloferula sargassicola</name>
    <dbReference type="NCBI Taxonomy" id="490096"/>
    <lineage>
        <taxon>Bacteria</taxon>
        <taxon>Pseudomonadati</taxon>
        <taxon>Verrucomicrobiota</taxon>
        <taxon>Verrucomicrobiia</taxon>
        <taxon>Verrucomicrobiales</taxon>
        <taxon>Verrucomicrobiaceae</taxon>
        <taxon>Haloferula</taxon>
    </lineage>
</organism>
<dbReference type="Proteomes" id="UP001476282">
    <property type="component" value="Unassembled WGS sequence"/>
</dbReference>
<keyword evidence="3" id="KW-1185">Reference proteome</keyword>
<evidence type="ECO:0000313" key="3">
    <source>
        <dbReference type="Proteomes" id="UP001476282"/>
    </source>
</evidence>
<protein>
    <submittedName>
        <fullName evidence="2">Uncharacterized protein</fullName>
    </submittedName>
</protein>
<sequence length="152" mass="16573">MFSASQLTEPQKSDLQQWASEGASIADLQKRLKEEHGIGITYMDARFMVLDLGIEIIEEKEEANEEKATEEPEVLEAPAPTGEVSVSVDSVAVPGAMVSGKATFSDGGTAIWMIDQYGRPALDPDTPGYRPTQEDIASFQKKLSDILRQQGI</sequence>
<comment type="caution">
    <text evidence="2">The sequence shown here is derived from an EMBL/GenBank/DDBJ whole genome shotgun (WGS) entry which is preliminary data.</text>
</comment>
<accession>A0ABP9UUQ4</accession>
<dbReference type="EMBL" id="BAABRI010000015">
    <property type="protein sequence ID" value="GAA5483573.1"/>
    <property type="molecule type" value="Genomic_DNA"/>
</dbReference>